<feature type="transmembrane region" description="Helical" evidence="6">
    <location>
        <begin position="555"/>
        <end position="585"/>
    </location>
</feature>
<comment type="caution">
    <text evidence="8">The sequence shown here is derived from an EMBL/GenBank/DDBJ whole genome shotgun (WGS) entry which is preliminary data.</text>
</comment>
<dbReference type="GO" id="GO:0008381">
    <property type="term" value="F:mechanosensitive monoatomic ion channel activity"/>
    <property type="evidence" value="ECO:0007669"/>
    <property type="project" value="TreeGrafter"/>
</dbReference>
<feature type="transmembrane region" description="Helical" evidence="6">
    <location>
        <begin position="180"/>
        <end position="201"/>
    </location>
</feature>
<accession>A0AAD9UYR5</accession>
<comment type="subcellular location">
    <subcellularLocation>
        <location evidence="1">Membrane</location>
        <topology evidence="1">Multi-pass membrane protein</topology>
    </subcellularLocation>
</comment>
<name>A0AAD9UYR5_ACRCE</name>
<feature type="transmembrane region" description="Helical" evidence="6">
    <location>
        <begin position="423"/>
        <end position="441"/>
    </location>
</feature>
<feature type="transmembrane region" description="Helical" evidence="6">
    <location>
        <begin position="672"/>
        <end position="693"/>
    </location>
</feature>
<dbReference type="Proteomes" id="UP001249851">
    <property type="component" value="Unassembled WGS sequence"/>
</dbReference>
<dbReference type="AlphaFoldDB" id="A0AAD9UYR5"/>
<evidence type="ECO:0000313" key="8">
    <source>
        <dbReference type="EMBL" id="KAK2554898.1"/>
    </source>
</evidence>
<evidence type="ECO:0000256" key="5">
    <source>
        <dbReference type="ARBA" id="ARBA00023136"/>
    </source>
</evidence>
<evidence type="ECO:0000256" key="2">
    <source>
        <dbReference type="ARBA" id="ARBA00006510"/>
    </source>
</evidence>
<keyword evidence="4 6" id="KW-1133">Transmembrane helix</keyword>
<gene>
    <name evidence="8" type="ORF">P5673_023570</name>
</gene>
<evidence type="ECO:0000259" key="7">
    <source>
        <dbReference type="Pfam" id="PF07810"/>
    </source>
</evidence>
<feature type="transmembrane region" description="Helical" evidence="6">
    <location>
        <begin position="606"/>
        <end position="629"/>
    </location>
</feature>
<proteinExistence type="inferred from homology"/>
<dbReference type="Pfam" id="PF07810">
    <property type="entry name" value="TMC"/>
    <property type="match status" value="1"/>
</dbReference>
<evidence type="ECO:0000256" key="4">
    <source>
        <dbReference type="ARBA" id="ARBA00022989"/>
    </source>
</evidence>
<evidence type="ECO:0000313" key="9">
    <source>
        <dbReference type="Proteomes" id="UP001249851"/>
    </source>
</evidence>
<feature type="transmembrane region" description="Helical" evidence="6">
    <location>
        <begin position="501"/>
        <end position="523"/>
    </location>
</feature>
<dbReference type="InterPro" id="IPR038900">
    <property type="entry name" value="TMC"/>
</dbReference>
<dbReference type="InterPro" id="IPR012496">
    <property type="entry name" value="TMC_dom"/>
</dbReference>
<evidence type="ECO:0000256" key="3">
    <source>
        <dbReference type="ARBA" id="ARBA00022692"/>
    </source>
</evidence>
<feature type="transmembrane region" description="Helical" evidence="6">
    <location>
        <begin position="461"/>
        <end position="480"/>
    </location>
</feature>
<feature type="transmembrane region" description="Helical" evidence="6">
    <location>
        <begin position="282"/>
        <end position="300"/>
    </location>
</feature>
<feature type="transmembrane region" description="Helical" evidence="6">
    <location>
        <begin position="379"/>
        <end position="402"/>
    </location>
</feature>
<keyword evidence="5 6" id="KW-0472">Membrane</keyword>
<protein>
    <submittedName>
        <fullName evidence="8">Transmembrane channel-like protein 7</fullName>
    </submittedName>
</protein>
<sequence length="754" mass="86870">MAESLDKPFEMHILGNEEPRGGDVNVAKLCTQDLPSRLARHSTTIVIHQATLKRKYRRTSMKYWEGLPKETSQGRTSHIMQRDNEIKPLNVVSTSQEMLASVDLKAVPLPLSVRRHFRSLKAKTPKRLSLWKAFILGVTMIWTRFRSGIKEFLYSMELWRGHLKDIEGQFGSGVVSYFIFLRWLMLLNLFVFLMAFGFVSLPTLIICARTREDDTQGNSTRAGGCKHESVYSIENNSERGFHGVVIDFITGQGWISDTIMFYSSYPSDAIISQEGVKFHLPFAYLLTGGACFLFYFVMIVQNASIGFREGYIESEGVFHSFSNHLFSAWDYCISEKDAALQKKRIIAQDIQFELDEEARRKRAQNRTKKQKAILYGTRILINLFIVPALWYVSFVVIFGVIINKDLTEHGRNQFEETLIRSSLSLAITILNLILPPLFEFLSMFEDWNPKFELLLNLLRRTFVKIPSIAMLMILLYKNINDRTLHDGGMSYHCKQCWENEIAAQMYMLVWVDFFVVVLVTLGLETARKYLSKNCNCFRTIGMAQFDIPSNVIDLAYGQCLILIGTFFSPILPVIGVLKMIVFFYIKKVSLIYNNRLPDKHIQGAKLSSIFTLLLLLAFFVCVGLVGWGVTRVPTSSCGPFKNIECAERKFIIDELSIVVTRWPEWIHQTLHFMRTTAFLLPVSILLLCLVFYFRSMSQEHQRLIKSLKEHLVLEGKHKKLLLSELMYLRSNWKPEQQGTENYSEEDILLLSLSS</sequence>
<keyword evidence="9" id="KW-1185">Reference proteome</keyword>
<comment type="similarity">
    <text evidence="2">Belongs to the TMC family.</text>
</comment>
<evidence type="ECO:0000256" key="6">
    <source>
        <dbReference type="SAM" id="Phobius"/>
    </source>
</evidence>
<evidence type="ECO:0000256" key="1">
    <source>
        <dbReference type="ARBA" id="ARBA00004141"/>
    </source>
</evidence>
<organism evidence="8 9">
    <name type="scientific">Acropora cervicornis</name>
    <name type="common">Staghorn coral</name>
    <dbReference type="NCBI Taxonomy" id="6130"/>
    <lineage>
        <taxon>Eukaryota</taxon>
        <taxon>Metazoa</taxon>
        <taxon>Cnidaria</taxon>
        <taxon>Anthozoa</taxon>
        <taxon>Hexacorallia</taxon>
        <taxon>Scleractinia</taxon>
        <taxon>Astrocoeniina</taxon>
        <taxon>Acroporidae</taxon>
        <taxon>Acropora</taxon>
    </lineage>
</organism>
<feature type="domain" description="TMC" evidence="7">
    <location>
        <begin position="496"/>
        <end position="602"/>
    </location>
</feature>
<feature type="transmembrane region" description="Helical" evidence="6">
    <location>
        <begin position="128"/>
        <end position="145"/>
    </location>
</feature>
<dbReference type="PANTHER" id="PTHR23302">
    <property type="entry name" value="TRANSMEMBRANE CHANNEL-RELATED"/>
    <property type="match status" value="1"/>
</dbReference>
<reference evidence="8" key="2">
    <citation type="journal article" date="2023" name="Science">
        <title>Genomic signatures of disease resistance in endangered staghorn corals.</title>
        <authorList>
            <person name="Vollmer S.V."/>
            <person name="Selwyn J.D."/>
            <person name="Despard B.A."/>
            <person name="Roesel C.L."/>
        </authorList>
    </citation>
    <scope>NUCLEOTIDE SEQUENCE</scope>
    <source>
        <strain evidence="8">K2</strain>
    </source>
</reference>
<keyword evidence="3 6" id="KW-0812">Transmembrane</keyword>
<dbReference type="GO" id="GO:0005886">
    <property type="term" value="C:plasma membrane"/>
    <property type="evidence" value="ECO:0007669"/>
    <property type="project" value="InterPro"/>
</dbReference>
<reference evidence="8" key="1">
    <citation type="journal article" date="2023" name="G3 (Bethesda)">
        <title>Whole genome assembly and annotation of the endangered Caribbean coral Acropora cervicornis.</title>
        <authorList>
            <person name="Selwyn J.D."/>
            <person name="Vollmer S.V."/>
        </authorList>
    </citation>
    <scope>NUCLEOTIDE SEQUENCE</scope>
    <source>
        <strain evidence="8">K2</strain>
    </source>
</reference>
<dbReference type="EMBL" id="JARQWQ010000066">
    <property type="protein sequence ID" value="KAK2554898.1"/>
    <property type="molecule type" value="Genomic_DNA"/>
</dbReference>
<dbReference type="PANTHER" id="PTHR23302:SF24">
    <property type="entry name" value="TMC DOMAIN-CONTAINING PROTEIN"/>
    <property type="match status" value="1"/>
</dbReference>